<feature type="compositionally biased region" description="Low complexity" evidence="23">
    <location>
        <begin position="47"/>
        <end position="58"/>
    </location>
</feature>
<evidence type="ECO:0000256" key="3">
    <source>
        <dbReference type="ARBA" id="ARBA00004123"/>
    </source>
</evidence>
<keyword evidence="11" id="KW-0677">Repeat</keyword>
<keyword evidence="14" id="KW-0460">Magnesium</keyword>
<evidence type="ECO:0000256" key="1">
    <source>
        <dbReference type="ARBA" id="ARBA00001663"/>
    </source>
</evidence>
<organism evidence="25 26">
    <name type="scientific">Crepidotus variabilis</name>
    <dbReference type="NCBI Taxonomy" id="179855"/>
    <lineage>
        <taxon>Eukaryota</taxon>
        <taxon>Fungi</taxon>
        <taxon>Dikarya</taxon>
        <taxon>Basidiomycota</taxon>
        <taxon>Agaricomycotina</taxon>
        <taxon>Agaricomycetes</taxon>
        <taxon>Agaricomycetidae</taxon>
        <taxon>Agaricales</taxon>
        <taxon>Agaricineae</taxon>
        <taxon>Crepidotaceae</taxon>
        <taxon>Crepidotus</taxon>
    </lineage>
</organism>
<evidence type="ECO:0000256" key="6">
    <source>
        <dbReference type="ARBA" id="ARBA00012161"/>
    </source>
</evidence>
<dbReference type="AlphaFoldDB" id="A0A9P6JNF7"/>
<dbReference type="InterPro" id="IPR003591">
    <property type="entry name" value="Leu-rich_rpt_typical-subtyp"/>
</dbReference>
<dbReference type="Pfam" id="PF00560">
    <property type="entry name" value="LRR_1"/>
    <property type="match status" value="1"/>
</dbReference>
<evidence type="ECO:0000313" key="26">
    <source>
        <dbReference type="Proteomes" id="UP000807306"/>
    </source>
</evidence>
<evidence type="ECO:0000256" key="16">
    <source>
        <dbReference type="ARBA" id="ARBA00023015"/>
    </source>
</evidence>
<feature type="compositionally biased region" description="Polar residues" evidence="23">
    <location>
        <begin position="173"/>
        <end position="194"/>
    </location>
</feature>
<protein>
    <recommendedName>
        <fullName evidence="19">CCR4-Not complex 3'-5'-exoribonuclease subunit Ccr4</fullName>
        <ecNumber evidence="6">3.1.13.4</ecNumber>
    </recommendedName>
    <alternativeName>
        <fullName evidence="20">Carbon catabolite repressor protein 4</fullName>
    </alternativeName>
    <alternativeName>
        <fullName evidence="21">Cytoplasmic deadenylase</fullName>
    </alternativeName>
    <alternativeName>
        <fullName evidence="22">Glucose-repressible alcohol dehydrogenase transcriptional effector</fullName>
    </alternativeName>
</protein>
<dbReference type="GO" id="GO:0005634">
    <property type="term" value="C:nucleus"/>
    <property type="evidence" value="ECO:0007669"/>
    <property type="project" value="UniProtKB-SubCell"/>
</dbReference>
<feature type="region of interest" description="Disordered" evidence="23">
    <location>
        <begin position="1"/>
        <end position="91"/>
    </location>
</feature>
<gene>
    <name evidence="25" type="ORF">CPB83DRAFT_816941</name>
</gene>
<dbReference type="EMBL" id="MU157870">
    <property type="protein sequence ID" value="KAF9526564.1"/>
    <property type="molecule type" value="Genomic_DNA"/>
</dbReference>
<feature type="compositionally biased region" description="Low complexity" evidence="23">
    <location>
        <begin position="30"/>
        <end position="39"/>
    </location>
</feature>
<evidence type="ECO:0000256" key="21">
    <source>
        <dbReference type="ARBA" id="ARBA00031469"/>
    </source>
</evidence>
<dbReference type="GO" id="GO:0005737">
    <property type="term" value="C:cytoplasm"/>
    <property type="evidence" value="ECO:0007669"/>
    <property type="project" value="UniProtKB-SubCell"/>
</dbReference>
<evidence type="ECO:0000256" key="13">
    <source>
        <dbReference type="ARBA" id="ARBA00022839"/>
    </source>
</evidence>
<dbReference type="PROSITE" id="PS51450">
    <property type="entry name" value="LRR"/>
    <property type="match status" value="1"/>
</dbReference>
<dbReference type="InterPro" id="IPR050410">
    <property type="entry name" value="CCR4/nocturin_mRNA_transcr"/>
</dbReference>
<feature type="compositionally biased region" description="Basic residues" evidence="23">
    <location>
        <begin position="59"/>
        <end position="75"/>
    </location>
</feature>
<evidence type="ECO:0000256" key="11">
    <source>
        <dbReference type="ARBA" id="ARBA00022737"/>
    </source>
</evidence>
<reference evidence="25" key="1">
    <citation type="submission" date="2020-11" db="EMBL/GenBank/DDBJ databases">
        <authorList>
            <consortium name="DOE Joint Genome Institute"/>
            <person name="Ahrendt S."/>
            <person name="Riley R."/>
            <person name="Andreopoulos W."/>
            <person name="Labutti K."/>
            <person name="Pangilinan J."/>
            <person name="Ruiz-Duenas F.J."/>
            <person name="Barrasa J.M."/>
            <person name="Sanchez-Garcia M."/>
            <person name="Camarero S."/>
            <person name="Miyauchi S."/>
            <person name="Serrano A."/>
            <person name="Linde D."/>
            <person name="Babiker R."/>
            <person name="Drula E."/>
            <person name="Ayuso-Fernandez I."/>
            <person name="Pacheco R."/>
            <person name="Padilla G."/>
            <person name="Ferreira P."/>
            <person name="Barriuso J."/>
            <person name="Kellner H."/>
            <person name="Castanera R."/>
            <person name="Alfaro M."/>
            <person name="Ramirez L."/>
            <person name="Pisabarro A.G."/>
            <person name="Kuo A."/>
            <person name="Tritt A."/>
            <person name="Lipzen A."/>
            <person name="He G."/>
            <person name="Yan M."/>
            <person name="Ng V."/>
            <person name="Cullen D."/>
            <person name="Martin F."/>
            <person name="Rosso M.-N."/>
            <person name="Henrissat B."/>
            <person name="Hibbett D."/>
            <person name="Martinez A.T."/>
            <person name="Grigoriev I.V."/>
        </authorList>
    </citation>
    <scope>NUCLEOTIDE SEQUENCE</scope>
    <source>
        <strain evidence="25">CBS 506.95</strain>
    </source>
</reference>
<comment type="caution">
    <text evidence="25">The sequence shown here is derived from an EMBL/GenBank/DDBJ whole genome shotgun (WGS) entry which is preliminary data.</text>
</comment>
<dbReference type="Gene3D" id="3.60.10.10">
    <property type="entry name" value="Endonuclease/exonuclease/phosphatase"/>
    <property type="match status" value="1"/>
</dbReference>
<dbReference type="SMART" id="SM00369">
    <property type="entry name" value="LRR_TYP"/>
    <property type="match status" value="3"/>
</dbReference>
<dbReference type="Pfam" id="PF03372">
    <property type="entry name" value="Exo_endo_phos"/>
    <property type="match status" value="1"/>
</dbReference>
<comment type="subcellular location">
    <subcellularLocation>
        <location evidence="4">Cytoplasm</location>
    </subcellularLocation>
    <subcellularLocation>
        <location evidence="3">Nucleus</location>
    </subcellularLocation>
</comment>
<feature type="region of interest" description="Disordered" evidence="23">
    <location>
        <begin position="574"/>
        <end position="594"/>
    </location>
</feature>
<evidence type="ECO:0000256" key="5">
    <source>
        <dbReference type="ARBA" id="ARBA00010774"/>
    </source>
</evidence>
<keyword evidence="12" id="KW-0378">Hydrolase</keyword>
<dbReference type="GO" id="GO:0004519">
    <property type="term" value="F:endonuclease activity"/>
    <property type="evidence" value="ECO:0007669"/>
    <property type="project" value="UniProtKB-KW"/>
</dbReference>
<keyword evidence="15" id="KW-0694">RNA-binding</keyword>
<dbReference type="InterPro" id="IPR005135">
    <property type="entry name" value="Endo/exonuclease/phosphatase"/>
</dbReference>
<evidence type="ECO:0000256" key="19">
    <source>
        <dbReference type="ARBA" id="ARBA00023475"/>
    </source>
</evidence>
<dbReference type="InterPro" id="IPR032675">
    <property type="entry name" value="LRR_dom_sf"/>
</dbReference>
<comment type="cofactor">
    <cofactor evidence="2">
        <name>Mg(2+)</name>
        <dbReference type="ChEBI" id="CHEBI:18420"/>
    </cofactor>
</comment>
<dbReference type="FunFam" id="3.60.10.10:FF:000037">
    <property type="entry name" value="Glucose-repressible alcohol dehydrogenase transcriptional effector"/>
    <property type="match status" value="1"/>
</dbReference>
<dbReference type="SUPFAM" id="SSF52058">
    <property type="entry name" value="L domain-like"/>
    <property type="match status" value="1"/>
</dbReference>
<keyword evidence="10" id="KW-0479">Metal-binding</keyword>
<evidence type="ECO:0000313" key="25">
    <source>
        <dbReference type="EMBL" id="KAF9526564.1"/>
    </source>
</evidence>
<evidence type="ECO:0000256" key="9">
    <source>
        <dbReference type="ARBA" id="ARBA00022722"/>
    </source>
</evidence>
<name>A0A9P6JNF7_9AGAR</name>
<evidence type="ECO:0000256" key="14">
    <source>
        <dbReference type="ARBA" id="ARBA00022842"/>
    </source>
</evidence>
<dbReference type="OrthoDB" id="428734at2759"/>
<evidence type="ECO:0000256" key="2">
    <source>
        <dbReference type="ARBA" id="ARBA00001946"/>
    </source>
</evidence>
<sequence>MYYPQQSPGISQKLAANHHDNNPWRLPLLVQQPGQQSAVGPPPPSPGYALYPNGALQHHPAHHPLQHPPLQHHHQSSLSHYPSPPNVNNHQHHLLAAQGSPAAPQVVVSPHWQQQLLKCEMVRASRSPHHRARASAMASRTVTKSAIPITNPNLVKPPPQPVTAETNGKESTTESAQSSPNNAPVNHPSSTVAPISQAPRPTAAKPPENTWTSLDMGGLNIKNIPPTSGLFTFNFLLNLYLNHNALTSVPPEISNLRHLELLDMSGNNLSSLPPELGMLTQLKEFYIFDNNLSTIPPQFGTLHQLQTLGIEGNPLDPNLKTIVQKDGTHALISYLRDNCPVENLPDRVWKDLISPQEQDLFSQDPSVETFRVQCYNILCEKYATERLYGYTPAWALPWSSRKTKIMDELVKYDCDFLCIQEVDIKQYEEFFTVELGKKGYEGAYWPKSRHRTMNDTDRRQVDGCATFYKADKYKLVEKRLVEFSHIAMQRQDFKKTDDMFNRVLGKDHIAVICLFETILTGTRVVVANAHIHWDPSFSDVKIVQTALLVEEVEKMANNFAKYPPPILNGTALDGITPDRSADPASPPAAPLHRQPPIYTDGTKIPLVICGDFNSVPSSGVYEFLSNGSLPANHPDFMSHTYGRYTSEGIRHRLGMKSAYAGLPEDEVPLTNYTPSFRGVIDYIFYSAGNLGVNKVLGEVDRGYLDKVVGFPNAHFPSDHVSIISEFRVKPPRDPRQPSTPQLG</sequence>
<evidence type="ECO:0000256" key="15">
    <source>
        <dbReference type="ARBA" id="ARBA00022884"/>
    </source>
</evidence>
<comment type="similarity">
    <text evidence="5">Belongs to the CCR4/nocturin family.</text>
</comment>
<dbReference type="SUPFAM" id="SSF56219">
    <property type="entry name" value="DNase I-like"/>
    <property type="match status" value="1"/>
</dbReference>
<dbReference type="EC" id="3.1.13.4" evidence="6"/>
<dbReference type="Proteomes" id="UP000807306">
    <property type="component" value="Unassembled WGS sequence"/>
</dbReference>
<evidence type="ECO:0000256" key="8">
    <source>
        <dbReference type="ARBA" id="ARBA00022614"/>
    </source>
</evidence>
<dbReference type="GO" id="GO:0003723">
    <property type="term" value="F:RNA binding"/>
    <property type="evidence" value="ECO:0007669"/>
    <property type="project" value="UniProtKB-KW"/>
</dbReference>
<keyword evidence="16" id="KW-0805">Transcription regulation</keyword>
<evidence type="ECO:0000256" key="10">
    <source>
        <dbReference type="ARBA" id="ARBA00022723"/>
    </source>
</evidence>
<dbReference type="InterPro" id="IPR001611">
    <property type="entry name" value="Leu-rich_rpt"/>
</dbReference>
<feature type="compositionally biased region" description="Polar residues" evidence="23">
    <location>
        <begin position="1"/>
        <end position="10"/>
    </location>
</feature>
<feature type="compositionally biased region" description="Polar residues" evidence="23">
    <location>
        <begin position="141"/>
        <end position="153"/>
    </location>
</feature>
<evidence type="ECO:0000256" key="22">
    <source>
        <dbReference type="ARBA" id="ARBA00033317"/>
    </source>
</evidence>
<feature type="domain" description="Endonuclease/exonuclease/phosphatase" evidence="24">
    <location>
        <begin position="375"/>
        <end position="719"/>
    </location>
</feature>
<evidence type="ECO:0000256" key="18">
    <source>
        <dbReference type="ARBA" id="ARBA00023242"/>
    </source>
</evidence>
<proteinExistence type="inferred from homology"/>
<evidence type="ECO:0000256" key="4">
    <source>
        <dbReference type="ARBA" id="ARBA00004496"/>
    </source>
</evidence>
<keyword evidence="8" id="KW-0433">Leucine-rich repeat</keyword>
<dbReference type="PANTHER" id="PTHR12121">
    <property type="entry name" value="CARBON CATABOLITE REPRESSOR PROTEIN 4"/>
    <property type="match status" value="1"/>
</dbReference>
<feature type="region of interest" description="Disordered" evidence="23">
    <location>
        <begin position="127"/>
        <end position="211"/>
    </location>
</feature>
<keyword evidence="9" id="KW-0540">Nuclease</keyword>
<comment type="catalytic activity">
    <reaction evidence="1">
        <text>Exonucleolytic cleavage of poly(A) to 5'-AMP.</text>
        <dbReference type="EC" id="3.1.13.4"/>
    </reaction>
</comment>
<keyword evidence="25" id="KW-0255">Endonuclease</keyword>
<keyword evidence="18" id="KW-0539">Nucleus</keyword>
<accession>A0A9P6JNF7</accession>
<keyword evidence="7" id="KW-0963">Cytoplasm</keyword>
<evidence type="ECO:0000256" key="12">
    <source>
        <dbReference type="ARBA" id="ARBA00022801"/>
    </source>
</evidence>
<evidence type="ECO:0000256" key="7">
    <source>
        <dbReference type="ARBA" id="ARBA00022490"/>
    </source>
</evidence>
<dbReference type="GO" id="GO:0046872">
    <property type="term" value="F:metal ion binding"/>
    <property type="evidence" value="ECO:0007669"/>
    <property type="project" value="UniProtKB-KW"/>
</dbReference>
<evidence type="ECO:0000256" key="17">
    <source>
        <dbReference type="ARBA" id="ARBA00023163"/>
    </source>
</evidence>
<dbReference type="Gene3D" id="3.80.10.10">
    <property type="entry name" value="Ribonuclease Inhibitor"/>
    <property type="match status" value="1"/>
</dbReference>
<evidence type="ECO:0000259" key="24">
    <source>
        <dbReference type="Pfam" id="PF03372"/>
    </source>
</evidence>
<evidence type="ECO:0000256" key="20">
    <source>
        <dbReference type="ARBA" id="ARBA00030493"/>
    </source>
</evidence>
<evidence type="ECO:0000256" key="23">
    <source>
        <dbReference type="SAM" id="MobiDB-lite"/>
    </source>
</evidence>
<dbReference type="PANTHER" id="PTHR12121:SF100">
    <property type="entry name" value="POLY(A)-SPECIFIC RIBONUCLEASE"/>
    <property type="match status" value="1"/>
</dbReference>
<dbReference type="InterPro" id="IPR036691">
    <property type="entry name" value="Endo/exonu/phosph_ase_sf"/>
</dbReference>
<dbReference type="GO" id="GO:0004535">
    <property type="term" value="F:poly(A)-specific ribonuclease activity"/>
    <property type="evidence" value="ECO:0007669"/>
    <property type="project" value="UniProtKB-EC"/>
</dbReference>
<keyword evidence="26" id="KW-1185">Reference proteome</keyword>
<dbReference type="CDD" id="cd09097">
    <property type="entry name" value="Deadenylase_CCR4"/>
    <property type="match status" value="1"/>
</dbReference>
<keyword evidence="13" id="KW-0269">Exonuclease</keyword>
<keyword evidence="17" id="KW-0804">Transcription</keyword>